<sequence length="235" mass="26424">MIGHCKEDCKNVKLNSTNSATICEKNLNPNISNSEEVYQNKTKGDLRKDDMGYGPWLVVNRRRNVFSYSRRNFLKPRVSSTWKEVEGKKSLPILGKEKLTLDSTLETTEEIPSFVGLNDSLQTKEHELGSNYSIHTSNNKFNVLLDHIEEGEIIQNFQKEVEVGEIIVKPDESSQPDPVQIEETCLESAGNSLAKKKKKSKQLKDLGPISSPSRIRRLEMESKGTMGASSPPSDQ</sequence>
<evidence type="ECO:0000313" key="3">
    <source>
        <dbReference type="Proteomes" id="UP000829196"/>
    </source>
</evidence>
<gene>
    <name evidence="2" type="ORF">KFK09_022786</name>
</gene>
<dbReference type="EMBL" id="JAGYWB010000016">
    <property type="protein sequence ID" value="KAI0496469.1"/>
    <property type="molecule type" value="Genomic_DNA"/>
</dbReference>
<keyword evidence="3" id="KW-1185">Reference proteome</keyword>
<evidence type="ECO:0000313" key="2">
    <source>
        <dbReference type="EMBL" id="KAI0496469.1"/>
    </source>
</evidence>
<comment type="caution">
    <text evidence="2">The sequence shown here is derived from an EMBL/GenBank/DDBJ whole genome shotgun (WGS) entry which is preliminary data.</text>
</comment>
<feature type="region of interest" description="Disordered" evidence="1">
    <location>
        <begin position="186"/>
        <end position="235"/>
    </location>
</feature>
<reference evidence="2" key="1">
    <citation type="journal article" date="2022" name="Front. Genet.">
        <title>Chromosome-Scale Assembly of the Dendrobium nobile Genome Provides Insights Into the Molecular Mechanism of the Biosynthesis of the Medicinal Active Ingredient of Dendrobium.</title>
        <authorList>
            <person name="Xu Q."/>
            <person name="Niu S.-C."/>
            <person name="Li K.-L."/>
            <person name="Zheng P.-J."/>
            <person name="Zhang X.-J."/>
            <person name="Jia Y."/>
            <person name="Liu Y."/>
            <person name="Niu Y.-X."/>
            <person name="Yu L.-H."/>
            <person name="Chen D.-F."/>
            <person name="Zhang G.-Q."/>
        </authorList>
    </citation>
    <scope>NUCLEOTIDE SEQUENCE</scope>
    <source>
        <tissue evidence="2">Leaf</tissue>
    </source>
</reference>
<proteinExistence type="predicted"/>
<accession>A0A8T3AJB1</accession>
<dbReference type="AlphaFoldDB" id="A0A8T3AJB1"/>
<organism evidence="2 3">
    <name type="scientific">Dendrobium nobile</name>
    <name type="common">Orchid</name>
    <dbReference type="NCBI Taxonomy" id="94219"/>
    <lineage>
        <taxon>Eukaryota</taxon>
        <taxon>Viridiplantae</taxon>
        <taxon>Streptophyta</taxon>
        <taxon>Embryophyta</taxon>
        <taxon>Tracheophyta</taxon>
        <taxon>Spermatophyta</taxon>
        <taxon>Magnoliopsida</taxon>
        <taxon>Liliopsida</taxon>
        <taxon>Asparagales</taxon>
        <taxon>Orchidaceae</taxon>
        <taxon>Epidendroideae</taxon>
        <taxon>Malaxideae</taxon>
        <taxon>Dendrobiinae</taxon>
        <taxon>Dendrobium</taxon>
    </lineage>
</organism>
<dbReference type="Proteomes" id="UP000829196">
    <property type="component" value="Unassembled WGS sequence"/>
</dbReference>
<name>A0A8T3AJB1_DENNO</name>
<protein>
    <submittedName>
        <fullName evidence="2">Uncharacterized protein</fullName>
    </submittedName>
</protein>
<evidence type="ECO:0000256" key="1">
    <source>
        <dbReference type="SAM" id="MobiDB-lite"/>
    </source>
</evidence>